<evidence type="ECO:0000256" key="3">
    <source>
        <dbReference type="ARBA" id="ARBA00022679"/>
    </source>
</evidence>
<gene>
    <name evidence="8" type="ORF">FKV24_014125</name>
</gene>
<evidence type="ECO:0000256" key="4">
    <source>
        <dbReference type="ARBA" id="ARBA00022692"/>
    </source>
</evidence>
<evidence type="ECO:0000256" key="6">
    <source>
        <dbReference type="ARBA" id="ARBA00023136"/>
    </source>
</evidence>
<evidence type="ECO:0000256" key="5">
    <source>
        <dbReference type="ARBA" id="ARBA00022989"/>
    </source>
</evidence>
<comment type="caution">
    <text evidence="8">The sequence shown here is derived from an EMBL/GenBank/DDBJ whole genome shotgun (WGS) entry which is preliminary data.</text>
</comment>
<dbReference type="RefSeq" id="WP_141482831.1">
    <property type="nucleotide sequence ID" value="NZ_VICD02000242.1"/>
</dbReference>
<keyword evidence="5" id="KW-1133">Transmembrane helix</keyword>
<name>A0A508ADR9_9GAMM</name>
<dbReference type="Pfam" id="PF02397">
    <property type="entry name" value="Bac_transf"/>
    <property type="match status" value="1"/>
</dbReference>
<evidence type="ECO:0000259" key="7">
    <source>
        <dbReference type="Pfam" id="PF02397"/>
    </source>
</evidence>
<keyword evidence="4" id="KW-0812">Transmembrane</keyword>
<dbReference type="InterPro" id="IPR017464">
    <property type="entry name" value="Sugar_tfrase_EpsB_2"/>
</dbReference>
<dbReference type="InterPro" id="IPR003362">
    <property type="entry name" value="Bact_transf"/>
</dbReference>
<dbReference type="GO" id="GO:0016020">
    <property type="term" value="C:membrane"/>
    <property type="evidence" value="ECO:0007669"/>
    <property type="project" value="UniProtKB-SubCell"/>
</dbReference>
<dbReference type="EMBL" id="VICD02000242">
    <property type="protein sequence ID" value="KAB8173376.1"/>
    <property type="molecule type" value="Genomic_DNA"/>
</dbReference>
<dbReference type="NCBIfam" id="TIGR03025">
    <property type="entry name" value="EPS_sugtrans"/>
    <property type="match status" value="1"/>
</dbReference>
<dbReference type="InterPro" id="IPR017475">
    <property type="entry name" value="EPS_sugar_tfrase"/>
</dbReference>
<dbReference type="GO" id="GO:0016780">
    <property type="term" value="F:phosphotransferase activity, for other substituted phosphate groups"/>
    <property type="evidence" value="ECO:0007669"/>
    <property type="project" value="TreeGrafter"/>
</dbReference>
<sequence length="464" mass="52097">MTAVSKSRTSRAVRLLWLLETLVIVAAGKLAVWLRFHDDPQGLRIFLEHAPFRLWLVAAFVVLAMACFGLYQAYLRHRRSEFLLRLLLAFSFAGIGLLVLYYLVPSTYVGRSVLLMTMGFGFVGVVVLRSLARRVVGADIFKSRVLVFGAGENAAQINSSLRRAADRQSFVVAGFVAVPGQPVKVPDALSVPDSRGLVELAERLGVNEIVVAPDERRGCLPMEGMLACAQRGIVVSDLSTFFEREAGVVKPNVADPSWLVFSGGFDHSLVRRLSKRLFDLVAASSLLLVAWPAMLLVALAVWLESGLPVLYRQTRVGENGTTFELVKFRSMRVDAESDGVARWACREDDRSTRVGRWIRMTRLDELPQLFNVLRGEMSFVGPRPERPQFVEMLNREIRYYHLRHSVKPGLTGWAQLRYPYGASVADAEKKLTFDLFYVKNQGLLFDMMILLQTVEVVLFRRGAR</sequence>
<dbReference type="PANTHER" id="PTHR30576">
    <property type="entry name" value="COLANIC BIOSYNTHESIS UDP-GLUCOSE LIPID CARRIER TRANSFERASE"/>
    <property type="match status" value="1"/>
</dbReference>
<comment type="similarity">
    <text evidence="2">Belongs to the bacterial sugar transferase family.</text>
</comment>
<keyword evidence="3 8" id="KW-0808">Transferase</keyword>
<organism evidence="8 9">
    <name type="scientific">Marilutibacter maris</name>
    <dbReference type="NCBI Taxonomy" id="1605891"/>
    <lineage>
        <taxon>Bacteria</taxon>
        <taxon>Pseudomonadati</taxon>
        <taxon>Pseudomonadota</taxon>
        <taxon>Gammaproteobacteria</taxon>
        <taxon>Lysobacterales</taxon>
        <taxon>Lysobacteraceae</taxon>
        <taxon>Marilutibacter</taxon>
    </lineage>
</organism>
<reference evidence="8 9" key="1">
    <citation type="submission" date="2019-10" db="EMBL/GenBank/DDBJ databases">
        <title>Lysobacter alkalisoli sp. nov., isolated from saline-alkaline soil.</title>
        <authorList>
            <person name="Sun J.-Q."/>
        </authorList>
    </citation>
    <scope>NUCLEOTIDE SEQUENCE [LARGE SCALE GENOMIC DNA]</scope>
    <source>
        <strain evidence="8 9">KCTC 42381</strain>
    </source>
</reference>
<dbReference type="Proteomes" id="UP000320431">
    <property type="component" value="Unassembled WGS sequence"/>
</dbReference>
<comment type="subcellular location">
    <subcellularLocation>
        <location evidence="1">Membrane</location>
        <topology evidence="1">Multi-pass membrane protein</topology>
    </subcellularLocation>
</comment>
<proteinExistence type="inferred from homology"/>
<dbReference type="NCBIfam" id="TIGR03013">
    <property type="entry name" value="EpsB_2"/>
    <property type="match status" value="1"/>
</dbReference>
<dbReference type="PANTHER" id="PTHR30576:SF0">
    <property type="entry name" value="UNDECAPRENYL-PHOSPHATE N-ACETYLGALACTOSAMINYL 1-PHOSPHATE TRANSFERASE-RELATED"/>
    <property type="match status" value="1"/>
</dbReference>
<evidence type="ECO:0000313" key="8">
    <source>
        <dbReference type="EMBL" id="KAB8173376.1"/>
    </source>
</evidence>
<dbReference type="AlphaFoldDB" id="A0A508ADR9"/>
<feature type="domain" description="Bacterial sugar transferase" evidence="7">
    <location>
        <begin position="275"/>
        <end position="458"/>
    </location>
</feature>
<accession>A0A508ADR9</accession>
<protein>
    <submittedName>
        <fullName evidence="8">TIGR03013 family PEP-CTERM/XrtA system glycosyltransferase</fullName>
    </submittedName>
</protein>
<keyword evidence="6" id="KW-0472">Membrane</keyword>
<evidence type="ECO:0000256" key="2">
    <source>
        <dbReference type="ARBA" id="ARBA00006464"/>
    </source>
</evidence>
<evidence type="ECO:0000256" key="1">
    <source>
        <dbReference type="ARBA" id="ARBA00004141"/>
    </source>
</evidence>
<evidence type="ECO:0000313" key="9">
    <source>
        <dbReference type="Proteomes" id="UP000320431"/>
    </source>
</evidence>